<dbReference type="PROSITE" id="PS51221">
    <property type="entry name" value="TTL"/>
    <property type="match status" value="1"/>
</dbReference>
<organism evidence="9 10">
    <name type="scientific">Perkinsus olseni</name>
    <name type="common">Perkinsus atlanticus</name>
    <dbReference type="NCBI Taxonomy" id="32597"/>
    <lineage>
        <taxon>Eukaryota</taxon>
        <taxon>Sar</taxon>
        <taxon>Alveolata</taxon>
        <taxon>Perkinsozoa</taxon>
        <taxon>Perkinsea</taxon>
        <taxon>Perkinsida</taxon>
        <taxon>Perkinsidae</taxon>
        <taxon>Perkinsus</taxon>
    </lineage>
</organism>
<dbReference type="EMBL" id="JABANO010019000">
    <property type="protein sequence ID" value="KAF4730905.1"/>
    <property type="molecule type" value="Genomic_DNA"/>
</dbReference>
<keyword evidence="8" id="KW-1133">Transmembrane helix</keyword>
<feature type="coiled-coil region" evidence="6">
    <location>
        <begin position="808"/>
        <end position="842"/>
    </location>
</feature>
<reference evidence="9 10" key="1">
    <citation type="submission" date="2020-04" db="EMBL/GenBank/DDBJ databases">
        <title>Perkinsus olseni comparative genomics.</title>
        <authorList>
            <person name="Bogema D.R."/>
        </authorList>
    </citation>
    <scope>NUCLEOTIDE SEQUENCE [LARGE SCALE GENOMIC DNA]</scope>
    <source>
        <strain evidence="9 10">ATCC PRA-207</strain>
    </source>
</reference>
<dbReference type="InterPro" id="IPR021013">
    <property type="entry name" value="ATPase_Vma12"/>
</dbReference>
<evidence type="ECO:0000256" key="3">
    <source>
        <dbReference type="ARBA" id="ARBA00022840"/>
    </source>
</evidence>
<keyword evidence="1" id="KW-0436">Ligase</keyword>
<dbReference type="GO" id="GO:0070072">
    <property type="term" value="P:vacuolar proton-transporting V-type ATPase complex assembly"/>
    <property type="evidence" value="ECO:0007669"/>
    <property type="project" value="InterPro"/>
</dbReference>
<dbReference type="AlphaFoldDB" id="A0A7J6SE22"/>
<keyword evidence="2" id="KW-0547">Nucleotide-binding</keyword>
<feature type="compositionally biased region" description="Polar residues" evidence="7">
    <location>
        <begin position="389"/>
        <end position="400"/>
    </location>
</feature>
<dbReference type="PANTHER" id="PTHR12241">
    <property type="entry name" value="TUBULIN POLYGLUTAMYLASE"/>
    <property type="match status" value="1"/>
</dbReference>
<feature type="region of interest" description="Disordered" evidence="7">
    <location>
        <begin position="373"/>
        <end position="400"/>
    </location>
</feature>
<protein>
    <recommendedName>
        <fullName evidence="4">Tubulin--tyrosine ligase-like protein 5</fullName>
    </recommendedName>
</protein>
<evidence type="ECO:0000313" key="10">
    <source>
        <dbReference type="Proteomes" id="UP000553632"/>
    </source>
</evidence>
<sequence length="890" mass="99628">MTVQREQPGLSRPLPSAPDGRRSTEPSDSNEGRGDACEGFITGGSQQRDLSEVRSPAQSEGSWSAERVIDKEAHGGARKADSGSSASQSDPLPPNQGRSVLLSVFGQARPAVIYFRCVVASPVQRYSSRLVAAPSLRFYYHHSSAVHRYNCVLNTLELNGGVSLTDGPWGDARWSVRWDGNSKPEVLKKMHALQKTNHFPGSFQMGWKDSLCLNIERLQRRIGPSSPSIIPQTHVLPKEFSQWNMDRVKSKAGSMWIFKPRSSSCGRGIKLIRKTLSGAMLRKFATKAGIIQKYIGDPLLLNGFKCDLRLYVLVASVDPLKIYLYDEGLVRIATQPYVTKGRSKSRFMHLTNYSINKRSSTFVKNEDTQFGSERDLDDLDEVSERGSSRTESAPSVGGSNMSNKWSLEELRQCLTEADLDFDKMMRDVEGVIIKTVISAEPQMATNLHRSTNYGSCAELGAPVHQNLFEIYGFDILVDANLQPWLLEVNVCPSFSSSSPLDKRIKSHLMADAFTLVGSRASLLLELDKLARKASSGLPLSTLTEADWASLMDWHDEEQRAGGYRRIYPTRENAEHYGRYLLTERSSNLLLRLWLEAGGAKVFDPNAKEFSFKPKGIPSQPAALRKVYRHRDSIDLDDLCKMVEDHNERVNHDKRSSFVLADVMKNCKVVARLNNDEEMLSKLTPLERMRAEAAERKYQRSIGANLKGASRLNFVAAAHRKEGVSTVAEEVKGVSENISTALHFIMAFLGSFAFGYYFIKIFREYMDPTYRYLFGGFCCVLTLFVEALLFIVRDQKADLIAKNARMKARESARAEAAEMRRYKEKLDEETRKAENEPDELEDVGWAVVPVPTVTAIEDSETVEDGEDDEGSTLRKRPAAVTDKSSAVEAED</sequence>
<evidence type="ECO:0000256" key="4">
    <source>
        <dbReference type="ARBA" id="ARBA00041448"/>
    </source>
</evidence>
<keyword evidence="6" id="KW-0175">Coiled coil</keyword>
<dbReference type="GO" id="GO:0005524">
    <property type="term" value="F:ATP binding"/>
    <property type="evidence" value="ECO:0007669"/>
    <property type="project" value="UniProtKB-KW"/>
</dbReference>
<name>A0A7J6SE22_PEROL</name>
<feature type="region of interest" description="Disordered" evidence="7">
    <location>
        <begin position="855"/>
        <end position="890"/>
    </location>
</feature>
<dbReference type="GO" id="GO:0000226">
    <property type="term" value="P:microtubule cytoskeleton organization"/>
    <property type="evidence" value="ECO:0007669"/>
    <property type="project" value="TreeGrafter"/>
</dbReference>
<evidence type="ECO:0000313" key="9">
    <source>
        <dbReference type="EMBL" id="KAF4730905.1"/>
    </source>
</evidence>
<evidence type="ECO:0000256" key="7">
    <source>
        <dbReference type="SAM" id="MobiDB-lite"/>
    </source>
</evidence>
<evidence type="ECO:0000256" key="6">
    <source>
        <dbReference type="SAM" id="Coils"/>
    </source>
</evidence>
<dbReference type="GO" id="GO:0070740">
    <property type="term" value="F:tubulin-glutamic acid ligase activity"/>
    <property type="evidence" value="ECO:0007669"/>
    <property type="project" value="TreeGrafter"/>
</dbReference>
<evidence type="ECO:0000256" key="1">
    <source>
        <dbReference type="ARBA" id="ARBA00022598"/>
    </source>
</evidence>
<keyword evidence="3" id="KW-0067">ATP-binding</keyword>
<feature type="region of interest" description="Disordered" evidence="7">
    <location>
        <begin position="1"/>
        <end position="95"/>
    </location>
</feature>
<feature type="compositionally biased region" description="Basic and acidic residues" evidence="7">
    <location>
        <begin position="67"/>
        <end position="81"/>
    </location>
</feature>
<gene>
    <name evidence="9" type="ORF">FOZ63_018670</name>
</gene>
<evidence type="ECO:0000256" key="2">
    <source>
        <dbReference type="ARBA" id="ARBA00022741"/>
    </source>
</evidence>
<dbReference type="Pfam" id="PF03133">
    <property type="entry name" value="TTL"/>
    <property type="match status" value="2"/>
</dbReference>
<dbReference type="Pfam" id="PF11712">
    <property type="entry name" value="Vma12"/>
    <property type="match status" value="1"/>
</dbReference>
<keyword evidence="8" id="KW-0472">Membrane</keyword>
<dbReference type="SUPFAM" id="SSF56059">
    <property type="entry name" value="Glutathione synthetase ATP-binding domain-like"/>
    <property type="match status" value="1"/>
</dbReference>
<dbReference type="PANTHER" id="PTHR12241:SF145">
    <property type="entry name" value="TUBULIN POLYGLUTAMYLASE TTLL5"/>
    <property type="match status" value="1"/>
</dbReference>
<feature type="transmembrane region" description="Helical" evidence="8">
    <location>
        <begin position="770"/>
        <end position="791"/>
    </location>
</feature>
<dbReference type="GO" id="GO:0036064">
    <property type="term" value="C:ciliary basal body"/>
    <property type="evidence" value="ECO:0007669"/>
    <property type="project" value="TreeGrafter"/>
</dbReference>
<evidence type="ECO:0000256" key="8">
    <source>
        <dbReference type="SAM" id="Phobius"/>
    </source>
</evidence>
<dbReference type="InterPro" id="IPR004344">
    <property type="entry name" value="TTL/TTLL_fam"/>
</dbReference>
<dbReference type="GO" id="GO:0015631">
    <property type="term" value="F:tubulin binding"/>
    <property type="evidence" value="ECO:0007669"/>
    <property type="project" value="TreeGrafter"/>
</dbReference>
<accession>A0A7J6SE22</accession>
<proteinExistence type="predicted"/>
<keyword evidence="8" id="KW-0812">Transmembrane</keyword>
<keyword evidence="10" id="KW-1185">Reference proteome</keyword>
<dbReference type="Gene3D" id="3.30.470.20">
    <property type="entry name" value="ATP-grasp fold, B domain"/>
    <property type="match status" value="1"/>
</dbReference>
<comment type="catalytic activity">
    <reaction evidence="5">
        <text>L-glutamyl-[protein] + L-glutamate + ATP = gamma-L-glutamyl-L-glutamyl-[protein] + ADP + phosphate + H(+)</text>
        <dbReference type="Rhea" id="RHEA:60144"/>
        <dbReference type="Rhea" id="RHEA-COMP:10208"/>
        <dbReference type="Rhea" id="RHEA-COMP:15517"/>
        <dbReference type="ChEBI" id="CHEBI:15378"/>
        <dbReference type="ChEBI" id="CHEBI:29973"/>
        <dbReference type="ChEBI" id="CHEBI:29985"/>
        <dbReference type="ChEBI" id="CHEBI:30616"/>
        <dbReference type="ChEBI" id="CHEBI:43474"/>
        <dbReference type="ChEBI" id="CHEBI:143622"/>
        <dbReference type="ChEBI" id="CHEBI:456216"/>
    </reaction>
    <physiologicalReaction direction="left-to-right" evidence="5">
        <dbReference type="Rhea" id="RHEA:60145"/>
    </physiologicalReaction>
</comment>
<dbReference type="Proteomes" id="UP000553632">
    <property type="component" value="Unassembled WGS sequence"/>
</dbReference>
<feature type="transmembrane region" description="Helical" evidence="8">
    <location>
        <begin position="740"/>
        <end position="758"/>
    </location>
</feature>
<evidence type="ECO:0000256" key="5">
    <source>
        <dbReference type="ARBA" id="ARBA00049274"/>
    </source>
</evidence>
<feature type="compositionally biased region" description="Acidic residues" evidence="7">
    <location>
        <begin position="856"/>
        <end position="869"/>
    </location>
</feature>
<feature type="compositionally biased region" description="Basic and acidic residues" evidence="7">
    <location>
        <begin position="19"/>
        <end position="36"/>
    </location>
</feature>
<comment type="caution">
    <text evidence="9">The sequence shown here is derived from an EMBL/GenBank/DDBJ whole genome shotgun (WGS) entry which is preliminary data.</text>
</comment>